<dbReference type="AlphaFoldDB" id="A0A9P6E337"/>
<proteinExistence type="predicted"/>
<keyword evidence="2" id="KW-1185">Reference proteome</keyword>
<sequence length="218" mass="25150">MLWVTYVQLPYLCLTLYLQKHPDNRHAIVYELTSPNRTPQHLSHVKYSLRLCSFIGDLYQACLLSRLDTIGCVRILLFNMAMVEHLTGIENILKRAGPKLWKESMYASPSLGATSFASANSCNSPSELCWSILDWEVREFENQIRSARGRVQDNQFLLRDNEHNKIEGGVRRKVDGLIRYAWECCRFLREGYAGDGRYVAVGGWQPSISVDWRHSNFC</sequence>
<evidence type="ECO:0000313" key="2">
    <source>
        <dbReference type="Proteomes" id="UP000807306"/>
    </source>
</evidence>
<comment type="caution">
    <text evidence="1">The sequence shown here is derived from an EMBL/GenBank/DDBJ whole genome shotgun (WGS) entry which is preliminary data.</text>
</comment>
<dbReference type="EMBL" id="MU158009">
    <property type="protein sequence ID" value="KAF9521632.1"/>
    <property type="molecule type" value="Genomic_DNA"/>
</dbReference>
<organism evidence="1 2">
    <name type="scientific">Crepidotus variabilis</name>
    <dbReference type="NCBI Taxonomy" id="179855"/>
    <lineage>
        <taxon>Eukaryota</taxon>
        <taxon>Fungi</taxon>
        <taxon>Dikarya</taxon>
        <taxon>Basidiomycota</taxon>
        <taxon>Agaricomycotina</taxon>
        <taxon>Agaricomycetes</taxon>
        <taxon>Agaricomycetidae</taxon>
        <taxon>Agaricales</taxon>
        <taxon>Agaricineae</taxon>
        <taxon>Crepidotaceae</taxon>
        <taxon>Crepidotus</taxon>
    </lineage>
</organism>
<dbReference type="OrthoDB" id="3069523at2759"/>
<evidence type="ECO:0000313" key="1">
    <source>
        <dbReference type="EMBL" id="KAF9521632.1"/>
    </source>
</evidence>
<gene>
    <name evidence="1" type="ORF">CPB83DRAFT_865374</name>
</gene>
<protein>
    <submittedName>
        <fullName evidence="1">Uncharacterized protein</fullName>
    </submittedName>
</protein>
<accession>A0A9P6E337</accession>
<name>A0A9P6E337_9AGAR</name>
<dbReference type="Proteomes" id="UP000807306">
    <property type="component" value="Unassembled WGS sequence"/>
</dbReference>
<reference evidence="1" key="1">
    <citation type="submission" date="2020-11" db="EMBL/GenBank/DDBJ databases">
        <authorList>
            <consortium name="DOE Joint Genome Institute"/>
            <person name="Ahrendt S."/>
            <person name="Riley R."/>
            <person name="Andreopoulos W."/>
            <person name="Labutti K."/>
            <person name="Pangilinan J."/>
            <person name="Ruiz-Duenas F.J."/>
            <person name="Barrasa J.M."/>
            <person name="Sanchez-Garcia M."/>
            <person name="Camarero S."/>
            <person name="Miyauchi S."/>
            <person name="Serrano A."/>
            <person name="Linde D."/>
            <person name="Babiker R."/>
            <person name="Drula E."/>
            <person name="Ayuso-Fernandez I."/>
            <person name="Pacheco R."/>
            <person name="Padilla G."/>
            <person name="Ferreira P."/>
            <person name="Barriuso J."/>
            <person name="Kellner H."/>
            <person name="Castanera R."/>
            <person name="Alfaro M."/>
            <person name="Ramirez L."/>
            <person name="Pisabarro A.G."/>
            <person name="Kuo A."/>
            <person name="Tritt A."/>
            <person name="Lipzen A."/>
            <person name="He G."/>
            <person name="Yan M."/>
            <person name="Ng V."/>
            <person name="Cullen D."/>
            <person name="Martin F."/>
            <person name="Rosso M.-N."/>
            <person name="Henrissat B."/>
            <person name="Hibbett D."/>
            <person name="Martinez A.T."/>
            <person name="Grigoriev I.V."/>
        </authorList>
    </citation>
    <scope>NUCLEOTIDE SEQUENCE</scope>
    <source>
        <strain evidence="1">CBS 506.95</strain>
    </source>
</reference>